<dbReference type="AlphaFoldDB" id="A0A8K0MEG5"/>
<dbReference type="PANTHER" id="PTHR34947:SF3">
    <property type="entry name" value="TRANSMEMBRANE PROTEIN"/>
    <property type="match status" value="1"/>
</dbReference>
<reference evidence="3" key="1">
    <citation type="submission" date="2020-03" db="EMBL/GenBank/DDBJ databases">
        <title>A high-quality chromosome-level genome assembly of a woody plant with both climbing and erect habits, Rhamnella rubrinervis.</title>
        <authorList>
            <person name="Lu Z."/>
            <person name="Yang Y."/>
            <person name="Zhu X."/>
            <person name="Sun Y."/>
        </authorList>
    </citation>
    <scope>NUCLEOTIDE SEQUENCE</scope>
    <source>
        <strain evidence="3">BYM</strain>
        <tissue evidence="3">Leaf</tissue>
    </source>
</reference>
<feature type="region of interest" description="Disordered" evidence="1">
    <location>
        <begin position="85"/>
        <end position="110"/>
    </location>
</feature>
<dbReference type="OrthoDB" id="1727102at2759"/>
<evidence type="ECO:0000256" key="2">
    <source>
        <dbReference type="SAM" id="SignalP"/>
    </source>
</evidence>
<organism evidence="3 4">
    <name type="scientific">Rhamnella rubrinervis</name>
    <dbReference type="NCBI Taxonomy" id="2594499"/>
    <lineage>
        <taxon>Eukaryota</taxon>
        <taxon>Viridiplantae</taxon>
        <taxon>Streptophyta</taxon>
        <taxon>Embryophyta</taxon>
        <taxon>Tracheophyta</taxon>
        <taxon>Spermatophyta</taxon>
        <taxon>Magnoliopsida</taxon>
        <taxon>eudicotyledons</taxon>
        <taxon>Gunneridae</taxon>
        <taxon>Pentapetalae</taxon>
        <taxon>rosids</taxon>
        <taxon>fabids</taxon>
        <taxon>Rosales</taxon>
        <taxon>Rhamnaceae</taxon>
        <taxon>rhamnoid group</taxon>
        <taxon>Rhamneae</taxon>
        <taxon>Rhamnella</taxon>
    </lineage>
</organism>
<evidence type="ECO:0000256" key="1">
    <source>
        <dbReference type="SAM" id="MobiDB-lite"/>
    </source>
</evidence>
<accession>A0A8K0MEG5</accession>
<protein>
    <submittedName>
        <fullName evidence="3">Uncharacterized protein</fullName>
    </submittedName>
</protein>
<evidence type="ECO:0000313" key="3">
    <source>
        <dbReference type="EMBL" id="KAF3443257.1"/>
    </source>
</evidence>
<keyword evidence="2" id="KW-0732">Signal</keyword>
<feature type="chain" id="PRO_5035470119" evidence="2">
    <location>
        <begin position="19"/>
        <end position="140"/>
    </location>
</feature>
<dbReference type="Proteomes" id="UP000796880">
    <property type="component" value="Unassembled WGS sequence"/>
</dbReference>
<comment type="caution">
    <text evidence="3">The sequence shown here is derived from an EMBL/GenBank/DDBJ whole genome shotgun (WGS) entry which is preliminary data.</text>
</comment>
<keyword evidence="4" id="KW-1185">Reference proteome</keyword>
<sequence length="140" mass="15990">MFLVCNGLLVFVFNISDPIRNSSPSESTINSDEHAIKIGDIQKTELALMQSTKASYSVEQVVVEVDEEQRRETWQLVTVKEEEKEVSVARDHEGDQGEENGLITSGDHEENDLQGIELLSTEEFHKKCEEFIRKMREGIY</sequence>
<dbReference type="PANTHER" id="PTHR34947">
    <property type="entry name" value="TRANSMEMBRANE PROTEIN"/>
    <property type="match status" value="1"/>
</dbReference>
<gene>
    <name evidence="3" type="ORF">FNV43_RR12939</name>
</gene>
<feature type="compositionally biased region" description="Basic and acidic residues" evidence="1">
    <location>
        <begin position="85"/>
        <end position="95"/>
    </location>
</feature>
<name>A0A8K0MEG5_9ROSA</name>
<dbReference type="EMBL" id="VOIH02000006">
    <property type="protein sequence ID" value="KAF3443257.1"/>
    <property type="molecule type" value="Genomic_DNA"/>
</dbReference>
<feature type="signal peptide" evidence="2">
    <location>
        <begin position="1"/>
        <end position="18"/>
    </location>
</feature>
<evidence type="ECO:0000313" key="4">
    <source>
        <dbReference type="Proteomes" id="UP000796880"/>
    </source>
</evidence>
<proteinExistence type="predicted"/>